<dbReference type="Proteomes" id="UP000735302">
    <property type="component" value="Unassembled WGS sequence"/>
</dbReference>
<evidence type="ECO:0000313" key="3">
    <source>
        <dbReference type="Proteomes" id="UP000735302"/>
    </source>
</evidence>
<feature type="transmembrane region" description="Helical" evidence="1">
    <location>
        <begin position="187"/>
        <end position="206"/>
    </location>
</feature>
<accession>A0AAV4B0A1</accession>
<keyword evidence="1" id="KW-0812">Transmembrane</keyword>
<evidence type="ECO:0000313" key="2">
    <source>
        <dbReference type="EMBL" id="GFO14035.1"/>
    </source>
</evidence>
<proteinExistence type="predicted"/>
<organism evidence="2 3">
    <name type="scientific">Plakobranchus ocellatus</name>
    <dbReference type="NCBI Taxonomy" id="259542"/>
    <lineage>
        <taxon>Eukaryota</taxon>
        <taxon>Metazoa</taxon>
        <taxon>Spiralia</taxon>
        <taxon>Lophotrochozoa</taxon>
        <taxon>Mollusca</taxon>
        <taxon>Gastropoda</taxon>
        <taxon>Heterobranchia</taxon>
        <taxon>Euthyneura</taxon>
        <taxon>Panpulmonata</taxon>
        <taxon>Sacoglossa</taxon>
        <taxon>Placobranchoidea</taxon>
        <taxon>Plakobranchidae</taxon>
        <taxon>Plakobranchus</taxon>
    </lineage>
</organism>
<sequence>MGLPGWSGSRVGAETAERTVYWFVSHSFNKKNNMTPQWNTLNSVNGAGLRTGRFLAPHQCLLPAVSTDQRRECAHAQHVSHRGQNGKTTKLMWSSKPKAKLQIYLQTTTAGYLVLSLVLAGGTIGYIIKDTNYPVSGQTVPAMSADSVTTNNLAYMVARIVCSISYFLTAVLVQLERKCSLIASGVLFLYWFIKLLCDIVPLYSLIELQVYKTDVWRFVFVTATMVIVFAQLLLNSFADLKLHVHNRYYPPKAEGALLEGKMRKMMIDHDAAAVVDNGDRDYYDYYDEIVSALQYASSFHFDSQNDCPEVTASFPSLLTFSWLSR</sequence>
<keyword evidence="1" id="KW-0472">Membrane</keyword>
<reference evidence="2 3" key="1">
    <citation type="journal article" date="2021" name="Elife">
        <title>Chloroplast acquisition without the gene transfer in kleptoplastic sea slugs, Plakobranchus ocellatus.</title>
        <authorList>
            <person name="Maeda T."/>
            <person name="Takahashi S."/>
            <person name="Yoshida T."/>
            <person name="Shimamura S."/>
            <person name="Takaki Y."/>
            <person name="Nagai Y."/>
            <person name="Toyoda A."/>
            <person name="Suzuki Y."/>
            <person name="Arimoto A."/>
            <person name="Ishii H."/>
            <person name="Satoh N."/>
            <person name="Nishiyama T."/>
            <person name="Hasebe M."/>
            <person name="Maruyama T."/>
            <person name="Minagawa J."/>
            <person name="Obokata J."/>
            <person name="Shigenobu S."/>
        </authorList>
    </citation>
    <scope>NUCLEOTIDE SEQUENCE [LARGE SCALE GENOMIC DNA]</scope>
</reference>
<keyword evidence="1" id="KW-1133">Transmembrane helix</keyword>
<evidence type="ECO:0000256" key="1">
    <source>
        <dbReference type="SAM" id="Phobius"/>
    </source>
</evidence>
<feature type="transmembrane region" description="Helical" evidence="1">
    <location>
        <begin position="218"/>
        <end position="238"/>
    </location>
</feature>
<name>A0AAV4B0A1_9GAST</name>
<comment type="caution">
    <text evidence="2">The sequence shown here is derived from an EMBL/GenBank/DDBJ whole genome shotgun (WGS) entry which is preliminary data.</text>
</comment>
<feature type="transmembrane region" description="Helical" evidence="1">
    <location>
        <begin position="103"/>
        <end position="128"/>
    </location>
</feature>
<dbReference type="AlphaFoldDB" id="A0AAV4B0A1"/>
<protein>
    <submittedName>
        <fullName evidence="2">Multidrug resistance-associated protein 1</fullName>
    </submittedName>
</protein>
<feature type="transmembrane region" description="Helical" evidence="1">
    <location>
        <begin position="153"/>
        <end position="175"/>
    </location>
</feature>
<dbReference type="EMBL" id="BLXT01004521">
    <property type="protein sequence ID" value="GFO14035.1"/>
    <property type="molecule type" value="Genomic_DNA"/>
</dbReference>
<keyword evidence="3" id="KW-1185">Reference proteome</keyword>
<gene>
    <name evidence="2" type="ORF">PoB_004054000</name>
</gene>